<dbReference type="OrthoDB" id="9785372at2"/>
<dbReference type="PANTHER" id="PTHR43355:SF2">
    <property type="entry name" value="FLAVIN REDUCTASE (NADPH)"/>
    <property type="match status" value="1"/>
</dbReference>
<dbReference type="RefSeq" id="WP_146867549.1">
    <property type="nucleotide sequence ID" value="NZ_BKAU01000010.1"/>
</dbReference>
<gene>
    <name evidence="2" type="ORF">CCY01nite_51820</name>
</gene>
<dbReference type="SUPFAM" id="SSF51735">
    <property type="entry name" value="NAD(P)-binding Rossmann-fold domains"/>
    <property type="match status" value="1"/>
</dbReference>
<accession>A0A512RTB5</accession>
<dbReference type="EMBL" id="BKAU01000010">
    <property type="protein sequence ID" value="GEP98922.1"/>
    <property type="molecule type" value="Genomic_DNA"/>
</dbReference>
<evidence type="ECO:0000313" key="2">
    <source>
        <dbReference type="EMBL" id="GEP98922.1"/>
    </source>
</evidence>
<evidence type="ECO:0000313" key="3">
    <source>
        <dbReference type="Proteomes" id="UP000321436"/>
    </source>
</evidence>
<dbReference type="InterPro" id="IPR036291">
    <property type="entry name" value="NAD(P)-bd_dom_sf"/>
</dbReference>
<protein>
    <recommendedName>
        <fullName evidence="1">NAD(P)-binding domain-containing protein</fullName>
    </recommendedName>
</protein>
<dbReference type="AlphaFoldDB" id="A0A512RTB5"/>
<dbReference type="CDD" id="cd05244">
    <property type="entry name" value="BVR-B_like_SDR_a"/>
    <property type="match status" value="1"/>
</dbReference>
<dbReference type="PANTHER" id="PTHR43355">
    <property type="entry name" value="FLAVIN REDUCTASE (NADPH)"/>
    <property type="match status" value="1"/>
</dbReference>
<dbReference type="Proteomes" id="UP000321436">
    <property type="component" value="Unassembled WGS sequence"/>
</dbReference>
<dbReference type="InterPro" id="IPR016040">
    <property type="entry name" value="NAD(P)-bd_dom"/>
</dbReference>
<comment type="caution">
    <text evidence="2">The sequence shown here is derived from an EMBL/GenBank/DDBJ whole genome shotgun (WGS) entry which is preliminary data.</text>
</comment>
<dbReference type="Gene3D" id="3.40.50.720">
    <property type="entry name" value="NAD(P)-binding Rossmann-like Domain"/>
    <property type="match status" value="1"/>
</dbReference>
<keyword evidence="3" id="KW-1185">Reference proteome</keyword>
<sequence>MKVALIGAGFVGAAILKELSARGHEVKVIVRHPEKVTVPDDKVTVVKGDALAGDLSTLLQGSDAVVSAYNAGWTNPDLYADFIAGSKAIQQSVKASGVKRFIVIGGAGSLYINGQQLVDSPQFPAEYKTGATAARDYLDILKAEKELDWTFFSPAIEMHQGTSGERKGTYRTDLESPVFNAEGRSILSVEDLAVVIADELEEPKHIGRRFTAAY</sequence>
<dbReference type="Pfam" id="PF13460">
    <property type="entry name" value="NAD_binding_10"/>
    <property type="match status" value="1"/>
</dbReference>
<dbReference type="GO" id="GO:0016646">
    <property type="term" value="F:oxidoreductase activity, acting on the CH-NH group of donors, NAD or NADP as acceptor"/>
    <property type="evidence" value="ECO:0007669"/>
    <property type="project" value="TreeGrafter"/>
</dbReference>
<name>A0A512RTB5_9BACT</name>
<proteinExistence type="predicted"/>
<reference evidence="2 3" key="1">
    <citation type="submission" date="2019-07" db="EMBL/GenBank/DDBJ databases">
        <title>Whole genome shotgun sequence of Chitinophaga cymbidii NBRC 109752.</title>
        <authorList>
            <person name="Hosoyama A."/>
            <person name="Uohara A."/>
            <person name="Ohji S."/>
            <person name="Ichikawa N."/>
        </authorList>
    </citation>
    <scope>NUCLEOTIDE SEQUENCE [LARGE SCALE GENOMIC DNA]</scope>
    <source>
        <strain evidence="2 3">NBRC 109752</strain>
    </source>
</reference>
<dbReference type="InterPro" id="IPR051606">
    <property type="entry name" value="Polyketide_Oxido-like"/>
</dbReference>
<evidence type="ECO:0000259" key="1">
    <source>
        <dbReference type="Pfam" id="PF13460"/>
    </source>
</evidence>
<feature type="domain" description="NAD(P)-binding" evidence="1">
    <location>
        <begin position="8"/>
        <end position="203"/>
    </location>
</feature>
<organism evidence="2 3">
    <name type="scientific">Chitinophaga cymbidii</name>
    <dbReference type="NCBI Taxonomy" id="1096750"/>
    <lineage>
        <taxon>Bacteria</taxon>
        <taxon>Pseudomonadati</taxon>
        <taxon>Bacteroidota</taxon>
        <taxon>Chitinophagia</taxon>
        <taxon>Chitinophagales</taxon>
        <taxon>Chitinophagaceae</taxon>
        <taxon>Chitinophaga</taxon>
    </lineage>
</organism>